<name>A0A5D2BAQ9_GOSDA</name>
<reference evidence="1 2" key="1">
    <citation type="submission" date="2019-06" db="EMBL/GenBank/DDBJ databases">
        <title>WGS assembly of Gossypium darwinii.</title>
        <authorList>
            <person name="Chen Z.J."/>
            <person name="Sreedasyam A."/>
            <person name="Ando A."/>
            <person name="Song Q."/>
            <person name="De L."/>
            <person name="Hulse-Kemp A."/>
            <person name="Ding M."/>
            <person name="Ye W."/>
            <person name="Kirkbride R."/>
            <person name="Jenkins J."/>
            <person name="Plott C."/>
            <person name="Lovell J."/>
            <person name="Lin Y.-M."/>
            <person name="Vaughn R."/>
            <person name="Liu B."/>
            <person name="Li W."/>
            <person name="Simpson S."/>
            <person name="Scheffler B."/>
            <person name="Saski C."/>
            <person name="Grover C."/>
            <person name="Hu G."/>
            <person name="Conover J."/>
            <person name="Carlson J."/>
            <person name="Shu S."/>
            <person name="Boston L."/>
            <person name="Williams M."/>
            <person name="Peterson D."/>
            <person name="Mcgee K."/>
            <person name="Jones D."/>
            <person name="Wendel J."/>
            <person name="Stelly D."/>
            <person name="Grimwood J."/>
            <person name="Schmutz J."/>
        </authorList>
    </citation>
    <scope>NUCLEOTIDE SEQUENCE [LARGE SCALE GENOMIC DNA]</scope>
    <source>
        <strain evidence="1">1808015.09</strain>
    </source>
</reference>
<accession>A0A5D2BAQ9</accession>
<evidence type="ECO:0000313" key="1">
    <source>
        <dbReference type="EMBL" id="TYG53648.1"/>
    </source>
</evidence>
<sequence>MSYYSPIPNGIIQGKSSVYNSVVWVRNNDSGNGEKIERPSNRFFGYSSCYYGEAERAAY</sequence>
<dbReference type="AlphaFoldDB" id="A0A5D2BAQ9"/>
<keyword evidence="2" id="KW-1185">Reference proteome</keyword>
<dbReference type="EMBL" id="CM017709">
    <property type="protein sequence ID" value="TYG53648.1"/>
    <property type="molecule type" value="Genomic_DNA"/>
</dbReference>
<dbReference type="Proteomes" id="UP000323506">
    <property type="component" value="Chromosome D09"/>
</dbReference>
<gene>
    <name evidence="1" type="ORF">ES288_D09G126500v1</name>
</gene>
<evidence type="ECO:0000313" key="2">
    <source>
        <dbReference type="Proteomes" id="UP000323506"/>
    </source>
</evidence>
<organism evidence="1 2">
    <name type="scientific">Gossypium darwinii</name>
    <name type="common">Darwin's cotton</name>
    <name type="synonym">Gossypium barbadense var. darwinii</name>
    <dbReference type="NCBI Taxonomy" id="34276"/>
    <lineage>
        <taxon>Eukaryota</taxon>
        <taxon>Viridiplantae</taxon>
        <taxon>Streptophyta</taxon>
        <taxon>Embryophyta</taxon>
        <taxon>Tracheophyta</taxon>
        <taxon>Spermatophyta</taxon>
        <taxon>Magnoliopsida</taxon>
        <taxon>eudicotyledons</taxon>
        <taxon>Gunneridae</taxon>
        <taxon>Pentapetalae</taxon>
        <taxon>rosids</taxon>
        <taxon>malvids</taxon>
        <taxon>Malvales</taxon>
        <taxon>Malvaceae</taxon>
        <taxon>Malvoideae</taxon>
        <taxon>Gossypium</taxon>
    </lineage>
</organism>
<protein>
    <submittedName>
        <fullName evidence="1">Uncharacterized protein</fullName>
    </submittedName>
</protein>
<proteinExistence type="predicted"/>